<dbReference type="PANTHER" id="PTHR45841:SF1">
    <property type="entry name" value="MRNA TURNOVER PROTEIN 4 HOMOLOG"/>
    <property type="match status" value="1"/>
</dbReference>
<keyword evidence="6" id="KW-0690">Ribosome biogenesis</keyword>
<organism evidence="9 10">
    <name type="scientific">Smittium mucronatum</name>
    <dbReference type="NCBI Taxonomy" id="133383"/>
    <lineage>
        <taxon>Eukaryota</taxon>
        <taxon>Fungi</taxon>
        <taxon>Fungi incertae sedis</taxon>
        <taxon>Zoopagomycota</taxon>
        <taxon>Kickxellomycotina</taxon>
        <taxon>Harpellomycetes</taxon>
        <taxon>Harpellales</taxon>
        <taxon>Legeriomycetaceae</taxon>
        <taxon>Smittium</taxon>
    </lineage>
</organism>
<keyword evidence="10" id="KW-1185">Reference proteome</keyword>
<keyword evidence="4 6" id="KW-0963">Cytoplasm</keyword>
<dbReference type="OrthoDB" id="10262308at2759"/>
<dbReference type="Proteomes" id="UP000187455">
    <property type="component" value="Unassembled WGS sequence"/>
</dbReference>
<evidence type="ECO:0000256" key="2">
    <source>
        <dbReference type="ARBA" id="ARBA00008889"/>
    </source>
</evidence>
<sequence>MRNSYLKEVRSKLNNSRFFFGRNKVMSKALGSDQADEYKENLHLVSKLLTGEVGLLFSNDEPSYTIDFFKNYSESDYAKAGFVSTVSITVPAGELFRGDSFVSSVLNDDVDMGAEDEKDSLYGAEHFPPNMEPQLRSLGLPTQLVKGKIHCAYDYNLVSKGQILNPKQAQLLKLFGVKLATFKVKLLCSWKNDGSFTTLK</sequence>
<comment type="caution">
    <text evidence="9">The sequence shown here is derived from an EMBL/GenBank/DDBJ whole genome shotgun (WGS) entry which is preliminary data.</text>
</comment>
<dbReference type="GO" id="GO:0005737">
    <property type="term" value="C:cytoplasm"/>
    <property type="evidence" value="ECO:0007669"/>
    <property type="project" value="UniProtKB-SubCell"/>
</dbReference>
<evidence type="ECO:0000256" key="3">
    <source>
        <dbReference type="ARBA" id="ARBA00011117"/>
    </source>
</evidence>
<evidence type="ECO:0000256" key="4">
    <source>
        <dbReference type="ARBA" id="ARBA00022490"/>
    </source>
</evidence>
<dbReference type="Gene3D" id="3.30.70.1730">
    <property type="match status" value="1"/>
</dbReference>
<dbReference type="InterPro" id="IPR051742">
    <property type="entry name" value="Ribosome_Assembly_uL10"/>
</dbReference>
<dbReference type="STRING" id="133383.A0A1R0H000"/>
<proteinExistence type="inferred from homology"/>
<dbReference type="InterPro" id="IPR001790">
    <property type="entry name" value="Ribosomal_uL10"/>
</dbReference>
<keyword evidence="5 6" id="KW-0539">Nucleus</keyword>
<dbReference type="Gene3D" id="3.90.105.20">
    <property type="match status" value="1"/>
</dbReference>
<protein>
    <recommendedName>
        <fullName evidence="6">Ribosome assembly factor mrt4</fullName>
    </recommendedName>
</protein>
<dbReference type="InterPro" id="IPR043141">
    <property type="entry name" value="Ribosomal_uL10-like_sf"/>
</dbReference>
<dbReference type="InterPro" id="IPR040637">
    <property type="entry name" value="Ribosomal_uL10-like_insert"/>
</dbReference>
<dbReference type="AlphaFoldDB" id="A0A1R0H000"/>
<dbReference type="GO" id="GO:0006364">
    <property type="term" value="P:rRNA processing"/>
    <property type="evidence" value="ECO:0007669"/>
    <property type="project" value="TreeGrafter"/>
</dbReference>
<evidence type="ECO:0000256" key="5">
    <source>
        <dbReference type="ARBA" id="ARBA00023242"/>
    </source>
</evidence>
<dbReference type="SUPFAM" id="SSF160369">
    <property type="entry name" value="Ribosomal protein L10-like"/>
    <property type="match status" value="1"/>
</dbReference>
<dbReference type="EMBL" id="LSSL01006500">
    <property type="protein sequence ID" value="OLY78406.1"/>
    <property type="molecule type" value="Genomic_DNA"/>
</dbReference>
<dbReference type="InterPro" id="IPR043164">
    <property type="entry name" value="Ribosomal_uL10-like_insert_sf"/>
</dbReference>
<dbReference type="GO" id="GO:0005730">
    <property type="term" value="C:nucleolus"/>
    <property type="evidence" value="ECO:0007669"/>
    <property type="project" value="UniProtKB-SubCell"/>
</dbReference>
<comment type="function">
    <text evidence="1 6">Component of the ribosome assembly machinery. Nuclear paralog of the ribosomal protein P0, it binds pre-60S subunits at an early stage of assembly in the nucleolus, and is replaced by P0 in cytoplasmic pre-60S subunits and mature 80S ribosomes.</text>
</comment>
<evidence type="ECO:0000313" key="10">
    <source>
        <dbReference type="Proteomes" id="UP000187455"/>
    </source>
</evidence>
<name>A0A1R0H000_9FUNG</name>
<dbReference type="EMBL" id="LSSL01001563">
    <property type="protein sequence ID" value="OLY82408.1"/>
    <property type="molecule type" value="Genomic_DNA"/>
</dbReference>
<dbReference type="CDD" id="cd05796">
    <property type="entry name" value="Ribosomal_P0_like"/>
    <property type="match status" value="1"/>
</dbReference>
<comment type="subunit">
    <text evidence="3 6">Associates with the pre-60S ribosomal particle.</text>
</comment>
<dbReference type="GO" id="GO:0000027">
    <property type="term" value="P:ribosomal large subunit assembly"/>
    <property type="evidence" value="ECO:0007669"/>
    <property type="project" value="InterPro"/>
</dbReference>
<comment type="subcellular location">
    <subcellularLocation>
        <location evidence="6">Cytoplasm</location>
    </subcellularLocation>
    <subcellularLocation>
        <location evidence="6">Nucleus</location>
        <location evidence="6">Nucleolus</location>
    </subcellularLocation>
</comment>
<dbReference type="GO" id="GO:0030687">
    <property type="term" value="C:preribosome, large subunit precursor"/>
    <property type="evidence" value="ECO:0007669"/>
    <property type="project" value="TreeGrafter"/>
</dbReference>
<evidence type="ECO:0000313" key="9">
    <source>
        <dbReference type="EMBL" id="OLY82408.1"/>
    </source>
</evidence>
<dbReference type="InterPro" id="IPR033867">
    <property type="entry name" value="Mrt4"/>
</dbReference>
<reference evidence="9" key="2">
    <citation type="submission" date="2017-01" db="EMBL/GenBank/DDBJ databases">
        <authorList>
            <person name="Mah S.A."/>
            <person name="Swanson W.J."/>
            <person name="Moy G.W."/>
            <person name="Vacquier V.D."/>
        </authorList>
    </citation>
    <scope>NUCLEOTIDE SEQUENCE</scope>
    <source>
        <strain evidence="9">ALG-7-W6</strain>
    </source>
</reference>
<feature type="domain" description="Large ribosomal subunit protein uL10-like insertion" evidence="7">
    <location>
        <begin position="78"/>
        <end position="177"/>
    </location>
</feature>
<dbReference type="Pfam" id="PF17777">
    <property type="entry name" value="RL10P_insert"/>
    <property type="match status" value="1"/>
</dbReference>
<dbReference type="Pfam" id="PF00466">
    <property type="entry name" value="Ribosomal_L10"/>
    <property type="match status" value="1"/>
</dbReference>
<accession>A0A1R0H000</accession>
<dbReference type="PANTHER" id="PTHR45841">
    <property type="entry name" value="MRNA TURNOVER PROTEIN 4 MRTO4"/>
    <property type="match status" value="1"/>
</dbReference>
<evidence type="ECO:0000259" key="7">
    <source>
        <dbReference type="Pfam" id="PF17777"/>
    </source>
</evidence>
<evidence type="ECO:0000256" key="1">
    <source>
        <dbReference type="ARBA" id="ARBA00004046"/>
    </source>
</evidence>
<reference evidence="9 10" key="1">
    <citation type="journal article" date="2016" name="Mol. Biol. Evol.">
        <title>Genome-Wide Survey of Gut Fungi (Harpellales) Reveals the First Horizontally Transferred Ubiquitin Gene from a Mosquito Host.</title>
        <authorList>
            <person name="Wang Y."/>
            <person name="White M.M."/>
            <person name="Kvist S."/>
            <person name="Moncalvo J.M."/>
        </authorList>
    </citation>
    <scope>NUCLEOTIDE SEQUENCE [LARGE SCALE GENOMIC DNA]</scope>
    <source>
        <strain evidence="9 10">ALG-7-W6</strain>
    </source>
</reference>
<evidence type="ECO:0000313" key="8">
    <source>
        <dbReference type="EMBL" id="OLY78406.1"/>
    </source>
</evidence>
<comment type="similarity">
    <text evidence="2 6">Belongs to the universal ribosomal protein uL10 family.</text>
</comment>
<gene>
    <name evidence="9" type="ORF">AYI68_g3474</name>
    <name evidence="8" type="ORF">AYI68_g7548</name>
</gene>
<dbReference type="GO" id="GO:0003723">
    <property type="term" value="F:RNA binding"/>
    <property type="evidence" value="ECO:0007669"/>
    <property type="project" value="TreeGrafter"/>
</dbReference>
<dbReference type="GO" id="GO:0000956">
    <property type="term" value="P:nuclear-transcribed mRNA catabolic process"/>
    <property type="evidence" value="ECO:0007669"/>
    <property type="project" value="TreeGrafter"/>
</dbReference>
<evidence type="ECO:0000256" key="6">
    <source>
        <dbReference type="RuleBase" id="RU364039"/>
    </source>
</evidence>